<dbReference type="SMART" id="SM01063">
    <property type="entry name" value="CBM49"/>
    <property type="match status" value="1"/>
</dbReference>
<organism evidence="3 4">
    <name type="scientific">Dictyostelium discoideum</name>
    <name type="common">Social amoeba</name>
    <dbReference type="NCBI Taxonomy" id="44689"/>
    <lineage>
        <taxon>Eukaryota</taxon>
        <taxon>Amoebozoa</taxon>
        <taxon>Evosea</taxon>
        <taxon>Eumycetozoa</taxon>
        <taxon>Dictyostelia</taxon>
        <taxon>Dictyosteliales</taxon>
        <taxon>Dictyosteliaceae</taxon>
        <taxon>Dictyostelium</taxon>
    </lineage>
</organism>
<dbReference type="EMBL" id="AAFI02000194">
    <property type="protein sequence ID" value="EAL61120.1"/>
    <property type="molecule type" value="Genomic_DNA"/>
</dbReference>
<dbReference type="GO" id="GO:0005201">
    <property type="term" value="F:extracellular matrix structural constituent"/>
    <property type="evidence" value="ECO:0000318"/>
    <property type="project" value="GO_Central"/>
</dbReference>
<feature type="signal peptide" evidence="1">
    <location>
        <begin position="1"/>
        <end position="22"/>
    </location>
</feature>
<protein>
    <recommendedName>
        <fullName evidence="2">Carbohydrate binding domain-containing protein</fullName>
    </recommendedName>
</protein>
<dbReference type="VEuPathDB" id="AmoebaDB:DDB_G0292634"/>
<dbReference type="InterPro" id="IPR019028">
    <property type="entry name" value="CBM_49"/>
</dbReference>
<dbReference type="dictyBase" id="DDB_G0292634"/>
<evidence type="ECO:0000256" key="1">
    <source>
        <dbReference type="SAM" id="SignalP"/>
    </source>
</evidence>
<dbReference type="PaxDb" id="44689-DDB0184488"/>
<dbReference type="GeneID" id="8628794"/>
<dbReference type="AlphaFoldDB" id="Q54CY4"/>
<dbReference type="InterPro" id="IPR052879">
    <property type="entry name" value="Dd_Spore_Germination_Stalk"/>
</dbReference>
<evidence type="ECO:0000313" key="4">
    <source>
        <dbReference type="Proteomes" id="UP000002195"/>
    </source>
</evidence>
<reference evidence="3 4" key="1">
    <citation type="journal article" date="2005" name="Nature">
        <title>The genome of the social amoeba Dictyostelium discoideum.</title>
        <authorList>
            <consortium name="The Dictyostelium discoideum Sequencing Consortium"/>
            <person name="Eichinger L."/>
            <person name="Pachebat J.A."/>
            <person name="Glockner G."/>
            <person name="Rajandream M.A."/>
            <person name="Sucgang R."/>
            <person name="Berriman M."/>
            <person name="Song J."/>
            <person name="Olsen R."/>
            <person name="Szafranski K."/>
            <person name="Xu Q."/>
            <person name="Tunggal B."/>
            <person name="Kummerfeld S."/>
            <person name="Madera M."/>
            <person name="Konfortov B.A."/>
            <person name="Rivero F."/>
            <person name="Bankier A.T."/>
            <person name="Lehmann R."/>
            <person name="Hamlin N."/>
            <person name="Davies R."/>
            <person name="Gaudet P."/>
            <person name="Fey P."/>
            <person name="Pilcher K."/>
            <person name="Chen G."/>
            <person name="Saunders D."/>
            <person name="Sodergren E."/>
            <person name="Davis P."/>
            <person name="Kerhornou A."/>
            <person name="Nie X."/>
            <person name="Hall N."/>
            <person name="Anjard C."/>
            <person name="Hemphill L."/>
            <person name="Bason N."/>
            <person name="Farbrother P."/>
            <person name="Desany B."/>
            <person name="Just E."/>
            <person name="Morio T."/>
            <person name="Rost R."/>
            <person name="Churcher C."/>
            <person name="Cooper J."/>
            <person name="Haydock S."/>
            <person name="van Driessche N."/>
            <person name="Cronin A."/>
            <person name="Goodhead I."/>
            <person name="Muzny D."/>
            <person name="Mourier T."/>
            <person name="Pain A."/>
            <person name="Lu M."/>
            <person name="Harper D."/>
            <person name="Lindsay R."/>
            <person name="Hauser H."/>
            <person name="James K."/>
            <person name="Quiles M."/>
            <person name="Madan Babu M."/>
            <person name="Saito T."/>
            <person name="Buchrieser C."/>
            <person name="Wardroper A."/>
            <person name="Felder M."/>
            <person name="Thangavelu M."/>
            <person name="Johnson D."/>
            <person name="Knights A."/>
            <person name="Loulseged H."/>
            <person name="Mungall K."/>
            <person name="Oliver K."/>
            <person name="Price C."/>
            <person name="Quail M.A."/>
            <person name="Urushihara H."/>
            <person name="Hernandez J."/>
            <person name="Rabbinowitsch E."/>
            <person name="Steffen D."/>
            <person name="Sanders M."/>
            <person name="Ma J."/>
            <person name="Kohara Y."/>
            <person name="Sharp S."/>
            <person name="Simmonds M."/>
            <person name="Spiegler S."/>
            <person name="Tivey A."/>
            <person name="Sugano S."/>
            <person name="White B."/>
            <person name="Walker D."/>
            <person name="Woodward J."/>
            <person name="Winckler T."/>
            <person name="Tanaka Y."/>
            <person name="Shaulsky G."/>
            <person name="Schleicher M."/>
            <person name="Weinstock G."/>
            <person name="Rosenthal A."/>
            <person name="Cox E.C."/>
            <person name="Chisholm R.L."/>
            <person name="Gibbs R."/>
            <person name="Loomis W.F."/>
            <person name="Platzer M."/>
            <person name="Kay R.R."/>
            <person name="Williams J."/>
            <person name="Dear P.H."/>
            <person name="Noegel A.A."/>
            <person name="Barrell B."/>
            <person name="Kuspa A."/>
        </authorList>
    </citation>
    <scope>NUCLEOTIDE SEQUENCE [LARGE SCALE GENOMIC DNA]</scope>
    <source>
        <strain evidence="3 4">AX4</strain>
    </source>
</reference>
<dbReference type="PANTHER" id="PTHR33239:SF9">
    <property type="entry name" value="CARBOHYDRATE BINDING DOMAIN-CONTAINING PROTEIN-RELATED"/>
    <property type="match status" value="1"/>
</dbReference>
<dbReference type="FunCoup" id="Q54CY4">
    <property type="interactions" value="46"/>
</dbReference>
<accession>Q54CY4</accession>
<feature type="chain" id="PRO_5004248979" description="Carbohydrate binding domain-containing protein" evidence="1">
    <location>
        <begin position="23"/>
        <end position="164"/>
    </location>
</feature>
<comment type="caution">
    <text evidence="3">The sequence shown here is derived from an EMBL/GenBank/DDBJ whole genome shotgun (WGS) entry which is preliminary data.</text>
</comment>
<dbReference type="PhylomeDB" id="Q54CY4"/>
<proteinExistence type="predicted"/>
<dbReference type="PANTHER" id="PTHR33239">
    <property type="entry name" value="CELLULOSE-BINDING DOMAIN-CONTAINING PROTEIN-RELATED"/>
    <property type="match status" value="1"/>
</dbReference>
<evidence type="ECO:0000259" key="2">
    <source>
        <dbReference type="SMART" id="SM01063"/>
    </source>
</evidence>
<dbReference type="GO" id="GO:0030198">
    <property type="term" value="P:extracellular matrix organization"/>
    <property type="evidence" value="ECO:0000318"/>
    <property type="project" value="GO_Central"/>
</dbReference>
<dbReference type="GO" id="GO:0031012">
    <property type="term" value="C:extracellular matrix"/>
    <property type="evidence" value="ECO:0000318"/>
    <property type="project" value="GO_Central"/>
</dbReference>
<dbReference type="KEGG" id="ddi:DDB_G0292634"/>
<dbReference type="GO" id="GO:0030246">
    <property type="term" value="F:carbohydrate binding"/>
    <property type="evidence" value="ECO:0007669"/>
    <property type="project" value="InterPro"/>
</dbReference>
<sequence length="164" mass="18888">MNKLYKILSLFLIFSFIKEIYCIMDNNNNKNPVRFECIPNSCLSDHSCIEDLETGKNKCVDDSTRKVIFQSTIVTKWHNDNDNDPKMHVSVEIINENVNTIHNLVIVIDSSVRVIDLWGMNKNKSVYQLPSYVQIPPNSTHNFGYICDGFQLPKIFLGAVYIII</sequence>
<evidence type="ECO:0000313" key="3">
    <source>
        <dbReference type="EMBL" id="EAL61120.1"/>
    </source>
</evidence>
<dbReference type="HOGENOM" id="CLU_1622057_0_0_1"/>
<name>Q54CY4_DICDI</name>
<feature type="domain" description="Carbohydrate binding" evidence="2">
    <location>
        <begin position="67"/>
        <end position="148"/>
    </location>
</feature>
<dbReference type="Proteomes" id="UP000002195">
    <property type="component" value="Unassembled WGS sequence"/>
</dbReference>
<dbReference type="InParanoid" id="Q54CY4"/>
<dbReference type="RefSeq" id="XP_629536.1">
    <property type="nucleotide sequence ID" value="XM_629534.1"/>
</dbReference>
<gene>
    <name evidence="3" type="ORF">DDB_G0292634</name>
</gene>
<dbReference type="Pfam" id="PF09478">
    <property type="entry name" value="CBM49"/>
    <property type="match status" value="1"/>
</dbReference>
<keyword evidence="4" id="KW-1185">Reference proteome</keyword>
<keyword evidence="1" id="KW-0732">Signal</keyword>